<name>A0A1M5TUS6_9CLOT</name>
<dbReference type="Pfam" id="PF06081">
    <property type="entry name" value="ArAE_1"/>
    <property type="match status" value="1"/>
</dbReference>
<dbReference type="AlphaFoldDB" id="A0A1M5TUS6"/>
<reference evidence="7 8" key="1">
    <citation type="submission" date="2016-11" db="EMBL/GenBank/DDBJ databases">
        <authorList>
            <person name="Jaros S."/>
            <person name="Januszkiewicz K."/>
            <person name="Wedrychowicz H."/>
        </authorList>
    </citation>
    <scope>NUCLEOTIDE SEQUENCE [LARGE SCALE GENOMIC DNA]</scope>
    <source>
        <strain evidence="7 8">DSM 3089</strain>
    </source>
</reference>
<keyword evidence="3 6" id="KW-0812">Transmembrane</keyword>
<dbReference type="GO" id="GO:0005886">
    <property type="term" value="C:plasma membrane"/>
    <property type="evidence" value="ECO:0007669"/>
    <property type="project" value="UniProtKB-SubCell"/>
</dbReference>
<sequence>MKKMIFKKVGMRNVKTALSVSLCVLITNLIGLDSSSISIACIAAVITMESTIYNSYVVGKNRLIGTIIGSIIGLIVSLVAPNNIIFIGLGIVCIIYLCDLLNYQRSISIACVVFIVITVSLTNKNPLIYSVSRVMETSIGIIVAVGVNFFFFPPKISKKVHDSYLEIFTSTKDLVYDRFTLDNKDELIQLYSKIIELNLLLSNYVIEYGKIQEDALKSYHVAADSFMKIYKHLYIIEDLKNVCKMTPENYEALKLELIVPVGEVSSDIEIVYNFHIEKLIFLLSNINLTEETIKEQHDKE</sequence>
<evidence type="ECO:0000256" key="5">
    <source>
        <dbReference type="ARBA" id="ARBA00023136"/>
    </source>
</evidence>
<dbReference type="PANTHER" id="PTHR30509">
    <property type="entry name" value="P-HYDROXYBENZOIC ACID EFFLUX PUMP SUBUNIT-RELATED"/>
    <property type="match status" value="1"/>
</dbReference>
<dbReference type="EMBL" id="FQXP01000003">
    <property type="protein sequence ID" value="SHH54459.1"/>
    <property type="molecule type" value="Genomic_DNA"/>
</dbReference>
<evidence type="ECO:0000313" key="8">
    <source>
        <dbReference type="Proteomes" id="UP000184526"/>
    </source>
</evidence>
<feature type="transmembrane region" description="Helical" evidence="6">
    <location>
        <begin position="67"/>
        <end position="98"/>
    </location>
</feature>
<dbReference type="RefSeq" id="WP_072830125.1">
    <property type="nucleotide sequence ID" value="NZ_FQXP01000003.1"/>
</dbReference>
<keyword evidence="4 6" id="KW-1133">Transmembrane helix</keyword>
<keyword evidence="5 6" id="KW-0472">Membrane</keyword>
<evidence type="ECO:0000313" key="7">
    <source>
        <dbReference type="EMBL" id="SHH54459.1"/>
    </source>
</evidence>
<keyword evidence="2" id="KW-1003">Cell membrane</keyword>
<gene>
    <name evidence="7" type="ORF">SAMN02745196_00723</name>
</gene>
<comment type="subcellular location">
    <subcellularLocation>
        <location evidence="1">Cell membrane</location>
        <topology evidence="1">Multi-pass membrane protein</topology>
    </subcellularLocation>
</comment>
<dbReference type="Proteomes" id="UP000184526">
    <property type="component" value="Unassembled WGS sequence"/>
</dbReference>
<proteinExistence type="predicted"/>
<evidence type="ECO:0000256" key="6">
    <source>
        <dbReference type="SAM" id="Phobius"/>
    </source>
</evidence>
<dbReference type="OrthoDB" id="1653617at2"/>
<evidence type="ECO:0000256" key="1">
    <source>
        <dbReference type="ARBA" id="ARBA00004651"/>
    </source>
</evidence>
<organism evidence="7 8">
    <name type="scientific">Clostridium collagenovorans DSM 3089</name>
    <dbReference type="NCBI Taxonomy" id="1121306"/>
    <lineage>
        <taxon>Bacteria</taxon>
        <taxon>Bacillati</taxon>
        <taxon>Bacillota</taxon>
        <taxon>Clostridia</taxon>
        <taxon>Eubacteriales</taxon>
        <taxon>Clostridiaceae</taxon>
        <taxon>Clostridium</taxon>
    </lineage>
</organism>
<accession>A0A1M5TUS6</accession>
<dbReference type="InterPro" id="IPR010343">
    <property type="entry name" value="ArAE_1"/>
</dbReference>
<evidence type="ECO:0000256" key="2">
    <source>
        <dbReference type="ARBA" id="ARBA00022475"/>
    </source>
</evidence>
<feature type="transmembrane region" description="Helical" evidence="6">
    <location>
        <begin position="134"/>
        <end position="152"/>
    </location>
</feature>
<dbReference type="PANTHER" id="PTHR30509:SF9">
    <property type="entry name" value="MULTIDRUG RESISTANCE PROTEIN MDTO"/>
    <property type="match status" value="1"/>
</dbReference>
<protein>
    <submittedName>
        <fullName evidence="7">Uncharacterized membrane protein YgaE, UPF0421/DUF939 family</fullName>
    </submittedName>
</protein>
<feature type="transmembrane region" description="Helical" evidence="6">
    <location>
        <begin position="105"/>
        <end position="122"/>
    </location>
</feature>
<evidence type="ECO:0000256" key="3">
    <source>
        <dbReference type="ARBA" id="ARBA00022692"/>
    </source>
</evidence>
<evidence type="ECO:0000256" key="4">
    <source>
        <dbReference type="ARBA" id="ARBA00022989"/>
    </source>
</evidence>
<keyword evidence="8" id="KW-1185">Reference proteome</keyword>